<feature type="compositionally biased region" description="Polar residues" evidence="1">
    <location>
        <begin position="351"/>
        <end position="378"/>
    </location>
</feature>
<feature type="region of interest" description="Disordered" evidence="1">
    <location>
        <begin position="323"/>
        <end position="458"/>
    </location>
</feature>
<dbReference type="InterPro" id="IPR009057">
    <property type="entry name" value="Homeodomain-like_sf"/>
</dbReference>
<feature type="compositionally biased region" description="Low complexity" evidence="1">
    <location>
        <begin position="423"/>
        <end position="447"/>
    </location>
</feature>
<feature type="compositionally biased region" description="Polar residues" evidence="1">
    <location>
        <begin position="738"/>
        <end position="752"/>
    </location>
</feature>
<dbReference type="PROSITE" id="PS50090">
    <property type="entry name" value="MYB_LIKE"/>
    <property type="match status" value="1"/>
</dbReference>
<dbReference type="Gene3D" id="1.10.20.10">
    <property type="entry name" value="Histone, subunit A"/>
    <property type="match status" value="1"/>
</dbReference>
<evidence type="ECO:0008006" key="6">
    <source>
        <dbReference type="Google" id="ProtNLM"/>
    </source>
</evidence>
<dbReference type="InterPro" id="IPR017930">
    <property type="entry name" value="Myb_dom"/>
</dbReference>
<feature type="region of interest" description="Disordered" evidence="1">
    <location>
        <begin position="128"/>
        <end position="157"/>
    </location>
</feature>
<feature type="compositionally biased region" description="Low complexity" evidence="1">
    <location>
        <begin position="131"/>
        <end position="143"/>
    </location>
</feature>
<feature type="compositionally biased region" description="Basic and acidic residues" evidence="1">
    <location>
        <begin position="805"/>
        <end position="815"/>
    </location>
</feature>
<dbReference type="EMBL" id="JBBWUH010000002">
    <property type="protein sequence ID" value="KAK8175326.1"/>
    <property type="molecule type" value="Genomic_DNA"/>
</dbReference>
<comment type="caution">
    <text evidence="4">The sequence shown here is derived from an EMBL/GenBank/DDBJ whole genome shotgun (WGS) entry which is preliminary data.</text>
</comment>
<evidence type="ECO:0000313" key="4">
    <source>
        <dbReference type="EMBL" id="KAK8175326.1"/>
    </source>
</evidence>
<feature type="compositionally biased region" description="Polar residues" evidence="1">
    <location>
        <begin position="1002"/>
        <end position="1017"/>
    </location>
</feature>
<dbReference type="InterPro" id="IPR018465">
    <property type="entry name" value="Scm3/HJURP"/>
</dbReference>
<sequence length="1045" mass="114429">MLSSYSRWNVDVPPNIDLDRRQERNRQRMKSRFERIFEQYERDFTGQDDEIDLETGEIVVNNGHLESMPDYDGSEEFGGLLNLGHHDAQYHDDFFHGAEQTPRGDDEEDELAAMCPVGLLAVAVREPSPMPAGSPAAAPIPQANTPEETPHDTSGKVDQVTEMERQVQQMSRQLQELRQLVTQPSIQPLPEPDRPKDPKWCAPPLPNLPRRYGKSEDAVWDAPPLPEHLPRRTNPKASPVHDIEKLEIPGPTKATEWDLATPVEKVRRPWTEKENELIVELRGKNLLFREIAAQLPGRTTAQAVTHWHAVMNRLDKQNTVSENLEMDSEGCEEASNAATRRREKLPLGSVDANSKGINLTDASSAAQENETSNQSNTSEFDKSVAQPPVDVRREGNTDQRPFRRSRRKTLSTQSLVLPHDRGSASPPAAAQQSAAESASETTLATAQPPEHSYQSSTQSHAKEVREWCQSKIGATDNPRRPYLCHLCGNYWQTEEKVMSHFSKASGCKALPLRRLRQPSKLSEPWTCVRCCQTWPTRADADSHGADLSSCQPIALESSTTDEAQSQRTSPNGDDFEDQPIPPSPVVVIPAWPRGRHHRLNVSPKANDASNYSSGTNGRKTRRHKTSLTKRPVKDMSDPPPANESPLAKRTKTIEAFTTSTPTAPAGESVQHMSSLLPQTKGIMDGSYASDHPENDLSTATELIETPRTSFVEDAVHLSENSNGELASLFEEAGASEAATDSTHADNIQSASKATPAPTMTQSQASSSTSTAAYAATNTPKANHNHMVVVAECNMIADEVPQAELHKESTQEHVGEQEQTPQSPKLVASETQAPTSPDGPLDSEDDFDLDLDDSAIQSMIEDPDSFIVESTEVDPDPAQLIGYLSPAKSESEDELQKASSPCPVLSENAVMLPKPPAGSSSPANSLARRRRSQGRKPLAISFLDKEAPSASPRTPRQQLPTKASKRSLAEPSTKSAVSSLKTPVKPASASKRSSSSSCRKPRQNLSAKSNSVKNSPLQKGSVPQKPKKSRLSDMLLPGGDSDDDLF</sequence>
<feature type="region of interest" description="Disordered" evidence="1">
    <location>
        <begin position="805"/>
        <end position="847"/>
    </location>
</feature>
<proteinExistence type="predicted"/>
<name>A0ABR1Y2D4_9PEZI</name>
<accession>A0ABR1Y2D4</accession>
<feature type="compositionally biased region" description="Low complexity" evidence="1">
    <location>
        <begin position="984"/>
        <end position="997"/>
    </location>
</feature>
<feature type="compositionally biased region" description="Polar residues" evidence="1">
    <location>
        <begin position="816"/>
        <end position="834"/>
    </location>
</feature>
<evidence type="ECO:0000259" key="2">
    <source>
        <dbReference type="PROSITE" id="PS50090"/>
    </source>
</evidence>
<feature type="domain" description="Myb-like" evidence="2">
    <location>
        <begin position="267"/>
        <end position="311"/>
    </location>
</feature>
<dbReference type="Gene3D" id="1.10.10.60">
    <property type="entry name" value="Homeodomain-like"/>
    <property type="match status" value="1"/>
</dbReference>
<gene>
    <name evidence="4" type="ORF">IWX90DRAFT_107210</name>
</gene>
<dbReference type="InterPro" id="IPR009072">
    <property type="entry name" value="Histone-fold"/>
</dbReference>
<dbReference type="CDD" id="cd00167">
    <property type="entry name" value="SANT"/>
    <property type="match status" value="1"/>
</dbReference>
<organism evidence="4 5">
    <name type="scientific">Phyllosticta citrichinensis</name>
    <dbReference type="NCBI Taxonomy" id="1130410"/>
    <lineage>
        <taxon>Eukaryota</taxon>
        <taxon>Fungi</taxon>
        <taxon>Dikarya</taxon>
        <taxon>Ascomycota</taxon>
        <taxon>Pezizomycotina</taxon>
        <taxon>Dothideomycetes</taxon>
        <taxon>Dothideomycetes incertae sedis</taxon>
        <taxon>Botryosphaeriales</taxon>
        <taxon>Phyllostictaceae</taxon>
        <taxon>Phyllosticta</taxon>
    </lineage>
</organism>
<protein>
    <recommendedName>
        <fullName evidence="6">Myb-like domain-containing protein</fullName>
    </recommendedName>
</protein>
<evidence type="ECO:0000313" key="5">
    <source>
        <dbReference type="Proteomes" id="UP001456524"/>
    </source>
</evidence>
<feature type="region of interest" description="Disordered" evidence="1">
    <location>
        <begin position="870"/>
        <end position="1045"/>
    </location>
</feature>
<feature type="compositionally biased region" description="Polar residues" evidence="1">
    <location>
        <begin position="950"/>
        <end position="960"/>
    </location>
</feature>
<evidence type="ECO:0000256" key="1">
    <source>
        <dbReference type="SAM" id="MobiDB-lite"/>
    </source>
</evidence>
<dbReference type="PROSITE" id="PS51294">
    <property type="entry name" value="HTH_MYB"/>
    <property type="match status" value="1"/>
</dbReference>
<feature type="compositionally biased region" description="Basic and acidic residues" evidence="1">
    <location>
        <begin position="390"/>
        <end position="401"/>
    </location>
</feature>
<dbReference type="Proteomes" id="UP001456524">
    <property type="component" value="Unassembled WGS sequence"/>
</dbReference>
<keyword evidence="5" id="KW-1185">Reference proteome</keyword>
<dbReference type="InterPro" id="IPR001005">
    <property type="entry name" value="SANT/Myb"/>
</dbReference>
<dbReference type="SUPFAM" id="SSF46689">
    <property type="entry name" value="Homeodomain-like"/>
    <property type="match status" value="1"/>
</dbReference>
<feature type="domain" description="HTH myb-type" evidence="3">
    <location>
        <begin position="264"/>
        <end position="315"/>
    </location>
</feature>
<feature type="compositionally biased region" description="Basic residues" evidence="1">
    <location>
        <begin position="618"/>
        <end position="627"/>
    </location>
</feature>
<feature type="compositionally biased region" description="Polar residues" evidence="1">
    <location>
        <begin position="969"/>
        <end position="980"/>
    </location>
</feature>
<feature type="compositionally biased region" description="Low complexity" evidence="1">
    <location>
        <begin position="758"/>
        <end position="771"/>
    </location>
</feature>
<evidence type="ECO:0000259" key="3">
    <source>
        <dbReference type="PROSITE" id="PS51294"/>
    </source>
</evidence>
<dbReference type="Pfam" id="PF10384">
    <property type="entry name" value="Scm3"/>
    <property type="match status" value="1"/>
</dbReference>
<feature type="compositionally biased region" description="Polar residues" evidence="1">
    <location>
        <begin position="607"/>
        <end position="617"/>
    </location>
</feature>
<reference evidence="4 5" key="1">
    <citation type="journal article" date="2022" name="G3 (Bethesda)">
        <title>Enemy or ally: a genomic approach to elucidate the lifestyle of Phyllosticta citrichinaensis.</title>
        <authorList>
            <person name="Buijs V.A."/>
            <person name="Groenewald J.Z."/>
            <person name="Haridas S."/>
            <person name="LaButti K.M."/>
            <person name="Lipzen A."/>
            <person name="Martin F.M."/>
            <person name="Barry K."/>
            <person name="Grigoriev I.V."/>
            <person name="Crous P.W."/>
            <person name="Seidl M.F."/>
        </authorList>
    </citation>
    <scope>NUCLEOTIDE SEQUENCE [LARGE SCALE GENOMIC DNA]</scope>
    <source>
        <strain evidence="4 5">CBS 129764</strain>
    </source>
</reference>
<feature type="region of interest" description="Disordered" evidence="1">
    <location>
        <begin position="556"/>
        <end position="647"/>
    </location>
</feature>
<feature type="compositionally biased region" description="Polar residues" evidence="1">
    <location>
        <begin position="556"/>
        <end position="571"/>
    </location>
</feature>
<feature type="region of interest" description="Disordered" evidence="1">
    <location>
        <begin position="732"/>
        <end position="771"/>
    </location>
</feature>